<dbReference type="PRINTS" id="PR01438">
    <property type="entry name" value="UNVRSLSTRESS"/>
</dbReference>
<dbReference type="Gene3D" id="3.40.50.620">
    <property type="entry name" value="HUPs"/>
    <property type="match status" value="1"/>
</dbReference>
<reference evidence="3 4" key="1">
    <citation type="submission" date="2016-12" db="EMBL/GenBank/DDBJ databases">
        <authorList>
            <person name="Song W.-J."/>
            <person name="Kurnit D.M."/>
        </authorList>
    </citation>
    <scope>NUCLEOTIDE SEQUENCE [LARGE SCALE GENOMIC DNA]</scope>
    <source>
        <strain evidence="3 4">DSM 43162</strain>
    </source>
</reference>
<proteinExistence type="inferred from homology"/>
<evidence type="ECO:0000256" key="1">
    <source>
        <dbReference type="ARBA" id="ARBA00008791"/>
    </source>
</evidence>
<evidence type="ECO:0000313" key="4">
    <source>
        <dbReference type="Proteomes" id="UP000184428"/>
    </source>
</evidence>
<dbReference type="InterPro" id="IPR006015">
    <property type="entry name" value="Universal_stress_UspA"/>
</dbReference>
<comment type="similarity">
    <text evidence="1">Belongs to the universal stress protein A family.</text>
</comment>
<dbReference type="OrthoDB" id="3174546at2"/>
<dbReference type="PANTHER" id="PTHR43010:SF1">
    <property type="entry name" value="USPA DOMAIN-CONTAINING PROTEIN"/>
    <property type="match status" value="1"/>
</dbReference>
<dbReference type="Pfam" id="PF00582">
    <property type="entry name" value="Usp"/>
    <property type="match status" value="1"/>
</dbReference>
<evidence type="ECO:0000313" key="3">
    <source>
        <dbReference type="EMBL" id="SHN76533.1"/>
    </source>
</evidence>
<dbReference type="Proteomes" id="UP000184428">
    <property type="component" value="Unassembled WGS sequence"/>
</dbReference>
<dbReference type="SUPFAM" id="SSF52402">
    <property type="entry name" value="Adenine nucleotide alpha hydrolases-like"/>
    <property type="match status" value="1"/>
</dbReference>
<accession>A0A1M7U0V4</accession>
<protein>
    <submittedName>
        <fullName evidence="3">Nucleotide-binding universal stress protein, UspA family</fullName>
    </submittedName>
</protein>
<dbReference type="AlphaFoldDB" id="A0A1M7U0V4"/>
<sequence length="192" mass="20713">MTEQAERVEGPQARGRRVVVGVDGSAGARAAVRFAVEDAARRGVPVEAVIAHRPPEAWMDFDAIGDFEYDKATAAAVERAETFIAEVLRDVPEPHPEIHVTAVLGSAADALIRESAGADLLVVGSRGHGGFSSMLLGSTSMQCALHAPCPVTVVHSPESHRERLHLRRRHDGEQVRARRRRFRGATADFTGP</sequence>
<feature type="domain" description="UspA" evidence="2">
    <location>
        <begin position="16"/>
        <end position="155"/>
    </location>
</feature>
<evidence type="ECO:0000259" key="2">
    <source>
        <dbReference type="Pfam" id="PF00582"/>
    </source>
</evidence>
<organism evidence="3 4">
    <name type="scientific">Geodermatophilus obscurus</name>
    <dbReference type="NCBI Taxonomy" id="1861"/>
    <lineage>
        <taxon>Bacteria</taxon>
        <taxon>Bacillati</taxon>
        <taxon>Actinomycetota</taxon>
        <taxon>Actinomycetes</taxon>
        <taxon>Geodermatophilales</taxon>
        <taxon>Geodermatophilaceae</taxon>
        <taxon>Geodermatophilus</taxon>
    </lineage>
</organism>
<dbReference type="EMBL" id="FRDM01000010">
    <property type="protein sequence ID" value="SHN76533.1"/>
    <property type="molecule type" value="Genomic_DNA"/>
</dbReference>
<dbReference type="InterPro" id="IPR051688">
    <property type="entry name" value="USP_A"/>
</dbReference>
<dbReference type="InterPro" id="IPR014729">
    <property type="entry name" value="Rossmann-like_a/b/a_fold"/>
</dbReference>
<gene>
    <name evidence="3" type="ORF">SAMN05660350_02444</name>
</gene>
<dbReference type="RefSeq" id="WP_072918275.1">
    <property type="nucleotide sequence ID" value="NZ_FRDM01000010.1"/>
</dbReference>
<dbReference type="PANTHER" id="PTHR43010">
    <property type="entry name" value="UNIVERSAL STRESS PROTEIN SLR1230"/>
    <property type="match status" value="1"/>
</dbReference>
<name>A0A1M7U0V4_9ACTN</name>
<dbReference type="InterPro" id="IPR006016">
    <property type="entry name" value="UspA"/>
</dbReference>